<evidence type="ECO:0000313" key="2">
    <source>
        <dbReference type="EMBL" id="CAF9932403.1"/>
    </source>
</evidence>
<dbReference type="OrthoDB" id="5407894at2759"/>
<comment type="caution">
    <text evidence="2">The sequence shown here is derived from an EMBL/GenBank/DDBJ whole genome shotgun (WGS) entry which is preliminary data.</text>
</comment>
<protein>
    <submittedName>
        <fullName evidence="2">Uncharacterized protein</fullName>
    </submittedName>
</protein>
<evidence type="ECO:0000256" key="1">
    <source>
        <dbReference type="SAM" id="MobiDB-lite"/>
    </source>
</evidence>
<feature type="region of interest" description="Disordered" evidence="1">
    <location>
        <begin position="168"/>
        <end position="189"/>
    </location>
</feature>
<dbReference type="Proteomes" id="UP000664521">
    <property type="component" value="Unassembled WGS sequence"/>
</dbReference>
<reference evidence="2" key="1">
    <citation type="submission" date="2021-03" db="EMBL/GenBank/DDBJ databases">
        <authorList>
            <person name="Tagirdzhanova G."/>
        </authorList>
    </citation>
    <scope>NUCLEOTIDE SEQUENCE</scope>
</reference>
<sequence>MEYLVHLPILDASTASAADENVIELENPTSEASDSVESRSRYQVRSMSMPVIKAVGESPSIGTISTGSLQKGSDRHELRLPSFKALGIAVPHPDHLLTPPEEPDQLAWHPLSQPLPYRQDCDRLQSFFHRPTQRLTPEDEQTMAAPLDCEGDGQASNTTSVPQAIELIEEEPTMRPNSSSSEGESPGEPDWIEHAIDAVVSTVPAIGSTSNIVVTLCHAQPCPLSRENNLGPNAFNQLITALQSKLEQGRFIEITYAVPPKFNMELLPQSPLATPNPTSGEGDYFSMNVFSKAVVAVDHSIALNSSVPSSPCRPIVPPSTVSITCLERFIPPSTVQEYTDLFSTEGPSVLVDRLTELSPNGGNLIFIYPTHLGATTFTSKYLNPLLDPLLRTMIQIHGLSADLGNDVGTIAAVSKMLAFELMTRRISRLLGRLGRMTQGSVAQNPKYTLVQSSKERVELERDVWMEWWLHQETPRIKEVMRSYFKRGFRLPQGKETSESALVWEILDGVRARKYAPYDYPSEGIEVGVFVIKRTA</sequence>
<evidence type="ECO:0000313" key="3">
    <source>
        <dbReference type="Proteomes" id="UP000664521"/>
    </source>
</evidence>
<organism evidence="2 3">
    <name type="scientific">Heterodermia speciosa</name>
    <dbReference type="NCBI Taxonomy" id="116794"/>
    <lineage>
        <taxon>Eukaryota</taxon>
        <taxon>Fungi</taxon>
        <taxon>Dikarya</taxon>
        <taxon>Ascomycota</taxon>
        <taxon>Pezizomycotina</taxon>
        <taxon>Lecanoromycetes</taxon>
        <taxon>OSLEUM clade</taxon>
        <taxon>Lecanoromycetidae</taxon>
        <taxon>Caliciales</taxon>
        <taxon>Physciaceae</taxon>
        <taxon>Heterodermia</taxon>
    </lineage>
</organism>
<feature type="compositionally biased region" description="Low complexity" evidence="1">
    <location>
        <begin position="178"/>
        <end position="189"/>
    </location>
</feature>
<dbReference type="EMBL" id="CAJPDS010000063">
    <property type="protein sequence ID" value="CAF9932403.1"/>
    <property type="molecule type" value="Genomic_DNA"/>
</dbReference>
<gene>
    <name evidence="2" type="ORF">HETSPECPRED_008350</name>
</gene>
<name>A0A8H3FWT9_9LECA</name>
<proteinExistence type="predicted"/>
<keyword evidence="3" id="KW-1185">Reference proteome</keyword>
<dbReference type="AlphaFoldDB" id="A0A8H3FWT9"/>
<accession>A0A8H3FWT9</accession>